<dbReference type="Gene3D" id="3.40.50.1820">
    <property type="entry name" value="alpha/beta hydrolase"/>
    <property type="match status" value="1"/>
</dbReference>
<organism evidence="1 2">
    <name type="scientific">Phenylobacterium montanum</name>
    <dbReference type="NCBI Taxonomy" id="2823693"/>
    <lineage>
        <taxon>Bacteria</taxon>
        <taxon>Pseudomonadati</taxon>
        <taxon>Pseudomonadota</taxon>
        <taxon>Alphaproteobacteria</taxon>
        <taxon>Caulobacterales</taxon>
        <taxon>Caulobacteraceae</taxon>
        <taxon>Phenylobacterium</taxon>
    </lineage>
</organism>
<protein>
    <recommendedName>
        <fullName evidence="3">Alpha/beta hydrolase</fullName>
    </recommendedName>
</protein>
<evidence type="ECO:0000313" key="1">
    <source>
        <dbReference type="EMBL" id="QUD87968.1"/>
    </source>
</evidence>
<sequence length="359" mass="38241">MALLRPDLAALRRRALCGLAGMLALAASALNGLQASIVFDRYSPLSRNEEMARRLLSPLEAERVRRQLAATGEAMRDQAVDLAQERFLLDVPAHAPPTGYGLLVFIPPWPDARLPAGWGDALDRRGVIFVTAAHSGNDDSAYGRRNPLALIAAANVMARYPVDPARVYVGGFSGGSRVAMRLALAYPDLFRGALLDAGSDPAGSGITRLPSRALWEEAEGGLRLVFLTGEHDEAALSAAADSVQSMRRNCLLSVQSRTLSGLGHELAGGDSLARGLDLLDQPKTPDPARLAACRAALQRSLDEGVEQVRQDLARGDLAAARKRIIALDTRFGGLAEQRLVDLAETCGCGVFPPPSQPLT</sequence>
<dbReference type="AlphaFoldDB" id="A0A975FZY5"/>
<dbReference type="InterPro" id="IPR029058">
    <property type="entry name" value="AB_hydrolase_fold"/>
</dbReference>
<evidence type="ECO:0000313" key="2">
    <source>
        <dbReference type="Proteomes" id="UP000676409"/>
    </source>
</evidence>
<dbReference type="Proteomes" id="UP000676409">
    <property type="component" value="Chromosome"/>
</dbReference>
<evidence type="ECO:0008006" key="3">
    <source>
        <dbReference type="Google" id="ProtNLM"/>
    </source>
</evidence>
<dbReference type="EMBL" id="CP073078">
    <property type="protein sequence ID" value="QUD87968.1"/>
    <property type="molecule type" value="Genomic_DNA"/>
</dbReference>
<name>A0A975FZY5_9CAUL</name>
<gene>
    <name evidence="1" type="ORF">KCG34_23520</name>
</gene>
<dbReference type="SUPFAM" id="SSF53474">
    <property type="entry name" value="alpha/beta-Hydrolases"/>
    <property type="match status" value="1"/>
</dbReference>
<proteinExistence type="predicted"/>
<reference evidence="1" key="1">
    <citation type="submission" date="2021-04" db="EMBL/GenBank/DDBJ databases">
        <title>The complete genome sequence of Caulobacter sp. S6.</title>
        <authorList>
            <person name="Tang Y."/>
            <person name="Ouyang W."/>
            <person name="Liu Q."/>
            <person name="Huang B."/>
            <person name="Guo Z."/>
            <person name="Lei P."/>
        </authorList>
    </citation>
    <scope>NUCLEOTIDE SEQUENCE</scope>
    <source>
        <strain evidence="1">S6</strain>
    </source>
</reference>
<dbReference type="KEGG" id="caul:KCG34_23520"/>
<keyword evidence="2" id="KW-1185">Reference proteome</keyword>
<dbReference type="RefSeq" id="WP_211938019.1">
    <property type="nucleotide sequence ID" value="NZ_CP073078.1"/>
</dbReference>
<accession>A0A975FZY5</accession>